<evidence type="ECO:0000313" key="8">
    <source>
        <dbReference type="EMBL" id="KAH8038468.1"/>
    </source>
</evidence>
<dbReference type="GO" id="GO:0005975">
    <property type="term" value="P:carbohydrate metabolic process"/>
    <property type="evidence" value="ECO:0007669"/>
    <property type="project" value="InterPro"/>
</dbReference>
<keyword evidence="6" id="KW-1133">Transmembrane helix</keyword>
<dbReference type="SUPFAM" id="SSF51445">
    <property type="entry name" value="(Trans)glycosidases"/>
    <property type="match status" value="1"/>
</dbReference>
<evidence type="ECO:0000256" key="5">
    <source>
        <dbReference type="SAM" id="MobiDB-lite"/>
    </source>
</evidence>
<organism evidence="8 9">
    <name type="scientific">Rhipicephalus microplus</name>
    <name type="common">Cattle tick</name>
    <name type="synonym">Boophilus microplus</name>
    <dbReference type="NCBI Taxonomy" id="6941"/>
    <lineage>
        <taxon>Eukaryota</taxon>
        <taxon>Metazoa</taxon>
        <taxon>Ecdysozoa</taxon>
        <taxon>Arthropoda</taxon>
        <taxon>Chelicerata</taxon>
        <taxon>Arachnida</taxon>
        <taxon>Acari</taxon>
        <taxon>Parasitiformes</taxon>
        <taxon>Ixodida</taxon>
        <taxon>Ixodoidea</taxon>
        <taxon>Ixodidae</taxon>
        <taxon>Rhipicephalinae</taxon>
        <taxon>Rhipicephalus</taxon>
        <taxon>Boophilus</taxon>
    </lineage>
</organism>
<feature type="region of interest" description="Disordered" evidence="5">
    <location>
        <begin position="131"/>
        <end position="166"/>
    </location>
</feature>
<dbReference type="Pfam" id="PF01055">
    <property type="entry name" value="Glyco_hydro_31_2nd"/>
    <property type="match status" value="1"/>
</dbReference>
<evidence type="ECO:0000313" key="9">
    <source>
        <dbReference type="Proteomes" id="UP000821866"/>
    </source>
</evidence>
<feature type="region of interest" description="Disordered" evidence="5">
    <location>
        <begin position="80"/>
        <end position="113"/>
    </location>
</feature>
<evidence type="ECO:0000256" key="1">
    <source>
        <dbReference type="ARBA" id="ARBA00007806"/>
    </source>
</evidence>
<dbReference type="InterPro" id="IPR050985">
    <property type="entry name" value="Alpha-glycosidase_related"/>
</dbReference>
<dbReference type="Gene3D" id="3.20.20.80">
    <property type="entry name" value="Glycosidases"/>
    <property type="match status" value="1"/>
</dbReference>
<dbReference type="InterPro" id="IPR000322">
    <property type="entry name" value="Glyco_hydro_31_TIM"/>
</dbReference>
<accession>A0A9J6EW45</accession>
<evidence type="ECO:0000256" key="3">
    <source>
        <dbReference type="ARBA" id="ARBA00023295"/>
    </source>
</evidence>
<feature type="domain" description="Glycoside hydrolase family 31 TIM barrel" evidence="7">
    <location>
        <begin position="479"/>
        <end position="601"/>
    </location>
</feature>
<dbReference type="EMBL" id="JABSTU010000001">
    <property type="protein sequence ID" value="KAH8038468.1"/>
    <property type="molecule type" value="Genomic_DNA"/>
</dbReference>
<keyword evidence="3 4" id="KW-0326">Glycosidase</keyword>
<keyword evidence="2 4" id="KW-0378">Hydrolase</keyword>
<evidence type="ECO:0000259" key="7">
    <source>
        <dbReference type="Pfam" id="PF01055"/>
    </source>
</evidence>
<feature type="compositionally biased region" description="Polar residues" evidence="5">
    <location>
        <begin position="83"/>
        <end position="101"/>
    </location>
</feature>
<name>A0A9J6EW45_RHIMP</name>
<dbReference type="PANTHER" id="PTHR43053">
    <property type="entry name" value="GLYCOSIDASE FAMILY 31"/>
    <property type="match status" value="1"/>
</dbReference>
<dbReference type="PANTHER" id="PTHR43053:SF4">
    <property type="entry name" value="MYOGENESIS-REGULATING GLYCOSIDASE"/>
    <property type="match status" value="1"/>
</dbReference>
<keyword evidence="6" id="KW-0472">Membrane</keyword>
<evidence type="ECO:0000256" key="2">
    <source>
        <dbReference type="ARBA" id="ARBA00022801"/>
    </source>
</evidence>
<gene>
    <name evidence="8" type="ORF">HPB51_001641</name>
</gene>
<evidence type="ECO:0000256" key="4">
    <source>
        <dbReference type="RuleBase" id="RU361185"/>
    </source>
</evidence>
<reference evidence="8" key="1">
    <citation type="journal article" date="2020" name="Cell">
        <title>Large-Scale Comparative Analyses of Tick Genomes Elucidate Their Genetic Diversity and Vector Capacities.</title>
        <authorList>
            <consortium name="Tick Genome and Microbiome Consortium (TIGMIC)"/>
            <person name="Jia N."/>
            <person name="Wang J."/>
            <person name="Shi W."/>
            <person name="Du L."/>
            <person name="Sun Y."/>
            <person name="Zhan W."/>
            <person name="Jiang J.F."/>
            <person name="Wang Q."/>
            <person name="Zhang B."/>
            <person name="Ji P."/>
            <person name="Bell-Sakyi L."/>
            <person name="Cui X.M."/>
            <person name="Yuan T.T."/>
            <person name="Jiang B.G."/>
            <person name="Yang W.F."/>
            <person name="Lam T.T."/>
            <person name="Chang Q.C."/>
            <person name="Ding S.J."/>
            <person name="Wang X.J."/>
            <person name="Zhu J.G."/>
            <person name="Ruan X.D."/>
            <person name="Zhao L."/>
            <person name="Wei J.T."/>
            <person name="Ye R.Z."/>
            <person name="Que T.C."/>
            <person name="Du C.H."/>
            <person name="Zhou Y.H."/>
            <person name="Cheng J.X."/>
            <person name="Dai P.F."/>
            <person name="Guo W.B."/>
            <person name="Han X.H."/>
            <person name="Huang E.J."/>
            <person name="Li L.F."/>
            <person name="Wei W."/>
            <person name="Gao Y.C."/>
            <person name="Liu J.Z."/>
            <person name="Shao H.Z."/>
            <person name="Wang X."/>
            <person name="Wang C.C."/>
            <person name="Yang T.C."/>
            <person name="Huo Q.B."/>
            <person name="Li W."/>
            <person name="Chen H.Y."/>
            <person name="Chen S.E."/>
            <person name="Zhou L.G."/>
            <person name="Ni X.B."/>
            <person name="Tian J.H."/>
            <person name="Sheng Y."/>
            <person name="Liu T."/>
            <person name="Pan Y.S."/>
            <person name="Xia L.Y."/>
            <person name="Li J."/>
            <person name="Zhao F."/>
            <person name="Cao W.C."/>
        </authorList>
    </citation>
    <scope>NUCLEOTIDE SEQUENCE</scope>
    <source>
        <strain evidence="8">Rmic-2018</strain>
    </source>
</reference>
<dbReference type="VEuPathDB" id="VectorBase:LOC119159472"/>
<keyword evidence="6" id="KW-0812">Transmembrane</keyword>
<comment type="caution">
    <text evidence="8">The sequence shown here is derived from an EMBL/GenBank/DDBJ whole genome shotgun (WGS) entry which is preliminary data.</text>
</comment>
<protein>
    <recommendedName>
        <fullName evidence="7">Glycoside hydrolase family 31 TIM barrel domain-containing protein</fullName>
    </recommendedName>
</protein>
<sequence>MQANAAYTGQCSITSGNLVNFSRREDEGMAKVSDGAEVTEDVAGSVGTASGRTMELSLPEALGAASTEDLLPLASVAGPSLEQEANSQPATAATSQNTTPRDTPPSTPGLARRMSGVPALKLNLDDTTWSTVRPPKAVGATHLAQRKEEPKRSGLANKAGDDDTRPLSSRLDVLQKALNPLLDKSTNFVIFYSFNAASYEVKQLHLVQAAKALALVRQSRTPEFRFRLVLAVLFVSIVSVVVLTWHLHEAFQEATRLSTKSDFDPQTRRLRLLDRGGRTLLQGELGQVIPPALEAHICPVLHLGYCYEWKYRARLEMRVAPMQDEIACYEVHWRAASVHTELVDCYDLTGAHWFGMGEVGNLSWPLANLQLNTMAFETGRADPLGSVLEPYWLSSRGVSILASPNQALMFSFNASGSERLCLAAKEELNYTLCTGPDVLAIHKASAPHRPEPSNFTAAEEVFVRHPVLVPRPGEDGNLTQATVHEYANRFVNHGFNGGFVLIRDGWQYTQGDLAFWKEAFPHPAEIVRILHNKGNKVLLDVHPYFCLNSINFRAAMDGEYLLADQSKVPLLTRWNGSLCAVVNLFEERAADWFLEQLRELNRTGWCFTENMALDEWECIVMCSS</sequence>
<feature type="transmembrane region" description="Helical" evidence="6">
    <location>
        <begin position="226"/>
        <end position="247"/>
    </location>
</feature>
<comment type="similarity">
    <text evidence="1 4">Belongs to the glycosyl hydrolase 31 family.</text>
</comment>
<dbReference type="Proteomes" id="UP000821866">
    <property type="component" value="Chromosome 1"/>
</dbReference>
<proteinExistence type="inferred from homology"/>
<dbReference type="InterPro" id="IPR017853">
    <property type="entry name" value="GH"/>
</dbReference>
<dbReference type="GO" id="GO:0004553">
    <property type="term" value="F:hydrolase activity, hydrolyzing O-glycosyl compounds"/>
    <property type="evidence" value="ECO:0007669"/>
    <property type="project" value="InterPro"/>
</dbReference>
<reference evidence="8" key="2">
    <citation type="submission" date="2021-09" db="EMBL/GenBank/DDBJ databases">
        <authorList>
            <person name="Jia N."/>
            <person name="Wang J."/>
            <person name="Shi W."/>
            <person name="Du L."/>
            <person name="Sun Y."/>
            <person name="Zhan W."/>
            <person name="Jiang J."/>
            <person name="Wang Q."/>
            <person name="Zhang B."/>
            <person name="Ji P."/>
            <person name="Sakyi L.B."/>
            <person name="Cui X."/>
            <person name="Yuan T."/>
            <person name="Jiang B."/>
            <person name="Yang W."/>
            <person name="Lam T.T.-Y."/>
            <person name="Chang Q."/>
            <person name="Ding S."/>
            <person name="Wang X."/>
            <person name="Zhu J."/>
            <person name="Ruan X."/>
            <person name="Zhao L."/>
            <person name="Wei J."/>
            <person name="Que T."/>
            <person name="Du C."/>
            <person name="Cheng J."/>
            <person name="Dai P."/>
            <person name="Han X."/>
            <person name="Huang E."/>
            <person name="Gao Y."/>
            <person name="Liu J."/>
            <person name="Shao H."/>
            <person name="Ye R."/>
            <person name="Li L."/>
            <person name="Wei W."/>
            <person name="Wang X."/>
            <person name="Wang C."/>
            <person name="Huo Q."/>
            <person name="Li W."/>
            <person name="Guo W."/>
            <person name="Chen H."/>
            <person name="Chen S."/>
            <person name="Zhou L."/>
            <person name="Zhou L."/>
            <person name="Ni X."/>
            <person name="Tian J."/>
            <person name="Zhou Y."/>
            <person name="Sheng Y."/>
            <person name="Liu T."/>
            <person name="Pan Y."/>
            <person name="Xia L."/>
            <person name="Li J."/>
            <person name="Zhao F."/>
            <person name="Cao W."/>
        </authorList>
    </citation>
    <scope>NUCLEOTIDE SEQUENCE</scope>
    <source>
        <strain evidence="8">Rmic-2018</strain>
        <tissue evidence="8">Larvae</tissue>
    </source>
</reference>
<dbReference type="AlphaFoldDB" id="A0A9J6EW45"/>
<keyword evidence="9" id="KW-1185">Reference proteome</keyword>
<evidence type="ECO:0000256" key="6">
    <source>
        <dbReference type="SAM" id="Phobius"/>
    </source>
</evidence>